<dbReference type="PANTHER" id="PTHR40547">
    <property type="entry name" value="SLL0298 PROTEIN"/>
    <property type="match status" value="1"/>
</dbReference>
<proteinExistence type="predicted"/>
<feature type="transmembrane region" description="Helical" evidence="1">
    <location>
        <begin position="132"/>
        <end position="155"/>
    </location>
</feature>
<gene>
    <name evidence="3" type="ORF">BST96_18075</name>
</gene>
<dbReference type="InterPro" id="IPR018639">
    <property type="entry name" value="DUF2062"/>
</dbReference>
<dbReference type="Proteomes" id="UP000193450">
    <property type="component" value="Chromosome"/>
</dbReference>
<keyword evidence="1" id="KW-1133">Transmembrane helix</keyword>
<dbReference type="Pfam" id="PF09835">
    <property type="entry name" value="DUF2062"/>
    <property type="match status" value="1"/>
</dbReference>
<evidence type="ECO:0000313" key="4">
    <source>
        <dbReference type="Proteomes" id="UP000193450"/>
    </source>
</evidence>
<sequence length="174" mass="19792">MARKIIKRFVPDPDWVKEQQSLKFLGGLLHDPNLWHLNRHSVATATFIGFFVAFVPLPTQMIIAALLAMFLRANLPISVALVWITNPFTMAPIFYAAYKVGIAVTGTEASQFAFELSWEWLLNGLENNWQPFLLGCVICGLSVGLLASGLVRLAWRQHTISRWKERRSQRKAKR</sequence>
<dbReference type="RefSeq" id="WP_085760035.1">
    <property type="nucleotide sequence ID" value="NZ_CP019343.1"/>
</dbReference>
<dbReference type="AlphaFoldDB" id="A0A1X9NPN2"/>
<organism evidence="3 4">
    <name type="scientific">Oceanicoccus sagamiensis</name>
    <dbReference type="NCBI Taxonomy" id="716816"/>
    <lineage>
        <taxon>Bacteria</taxon>
        <taxon>Pseudomonadati</taxon>
        <taxon>Pseudomonadota</taxon>
        <taxon>Gammaproteobacteria</taxon>
        <taxon>Cellvibrionales</taxon>
        <taxon>Spongiibacteraceae</taxon>
        <taxon>Oceanicoccus</taxon>
    </lineage>
</organism>
<protein>
    <submittedName>
        <fullName evidence="3">ATP-binding protein</fullName>
    </submittedName>
</protein>
<keyword evidence="3" id="KW-0067">ATP-binding</keyword>
<keyword evidence="4" id="KW-1185">Reference proteome</keyword>
<dbReference type="PANTHER" id="PTHR40547:SF1">
    <property type="entry name" value="SLL0298 PROTEIN"/>
    <property type="match status" value="1"/>
</dbReference>
<evidence type="ECO:0000259" key="2">
    <source>
        <dbReference type="Pfam" id="PF09835"/>
    </source>
</evidence>
<reference evidence="3 4" key="1">
    <citation type="submission" date="2016-11" db="EMBL/GenBank/DDBJ databases">
        <title>Trade-off between light-utilization and light-protection in marine flavobacteria.</title>
        <authorList>
            <person name="Kumagai Y."/>
        </authorList>
    </citation>
    <scope>NUCLEOTIDE SEQUENCE [LARGE SCALE GENOMIC DNA]</scope>
    <source>
        <strain evidence="3 4">NBRC 107125</strain>
    </source>
</reference>
<evidence type="ECO:0000313" key="3">
    <source>
        <dbReference type="EMBL" id="ARN75843.1"/>
    </source>
</evidence>
<feature type="domain" description="DUF2062" evidence="2">
    <location>
        <begin position="23"/>
        <end position="164"/>
    </location>
</feature>
<dbReference type="STRING" id="716816.BST96_18075"/>
<name>A0A1X9NPN2_9GAMM</name>
<dbReference type="OrthoDB" id="9786029at2"/>
<keyword evidence="3" id="KW-0547">Nucleotide-binding</keyword>
<accession>A0A1X9NPN2</accession>
<dbReference type="KEGG" id="osg:BST96_18075"/>
<feature type="transmembrane region" description="Helical" evidence="1">
    <location>
        <begin position="42"/>
        <end position="70"/>
    </location>
</feature>
<keyword evidence="1" id="KW-0472">Membrane</keyword>
<evidence type="ECO:0000256" key="1">
    <source>
        <dbReference type="SAM" id="Phobius"/>
    </source>
</evidence>
<dbReference type="GO" id="GO:0005524">
    <property type="term" value="F:ATP binding"/>
    <property type="evidence" value="ECO:0007669"/>
    <property type="project" value="UniProtKB-KW"/>
</dbReference>
<dbReference type="EMBL" id="CP019343">
    <property type="protein sequence ID" value="ARN75843.1"/>
    <property type="molecule type" value="Genomic_DNA"/>
</dbReference>
<keyword evidence="1" id="KW-0812">Transmembrane</keyword>